<keyword evidence="1" id="KW-1185">Reference proteome</keyword>
<protein>
    <submittedName>
        <fullName evidence="2">Uncharacterized protein LOC112460141</fullName>
    </submittedName>
</protein>
<name>A0A6J1QDP9_9HYME</name>
<evidence type="ECO:0000313" key="1">
    <source>
        <dbReference type="Proteomes" id="UP000504618"/>
    </source>
</evidence>
<dbReference type="Proteomes" id="UP000504618">
    <property type="component" value="Unplaced"/>
</dbReference>
<accession>A0A6J1QDP9</accession>
<sequence>MDLFSAIWRKIKELRPNALQGVQLVINDYERAAMTAAREIFPEARLTGCWFHFNQAVLRRWRALGLTAAPRKVFGLTMALPLAPADEFKRGLRVIQEEADMISIRFTLKEFLWTLSNTAQLPEENFDPQDDILDNINHEEIIDCNLFDAHTVQESASTSYSIEDQPEITSSTDNEDIFCMWTFMHLQ</sequence>
<dbReference type="OrthoDB" id="7553104at2759"/>
<proteinExistence type="predicted"/>
<reference evidence="2" key="1">
    <citation type="submission" date="2025-08" db="UniProtKB">
        <authorList>
            <consortium name="RefSeq"/>
        </authorList>
    </citation>
    <scope>IDENTIFICATION</scope>
    <source>
        <tissue evidence="2">Whole body</tissue>
    </source>
</reference>
<evidence type="ECO:0000313" key="2">
    <source>
        <dbReference type="RefSeq" id="XP_024880442.1"/>
    </source>
</evidence>
<dbReference type="AlphaFoldDB" id="A0A6J1QDP9"/>
<organism evidence="1 2">
    <name type="scientific">Temnothorax curvispinosus</name>
    <dbReference type="NCBI Taxonomy" id="300111"/>
    <lineage>
        <taxon>Eukaryota</taxon>
        <taxon>Metazoa</taxon>
        <taxon>Ecdysozoa</taxon>
        <taxon>Arthropoda</taxon>
        <taxon>Hexapoda</taxon>
        <taxon>Insecta</taxon>
        <taxon>Pterygota</taxon>
        <taxon>Neoptera</taxon>
        <taxon>Endopterygota</taxon>
        <taxon>Hymenoptera</taxon>
        <taxon>Apocrita</taxon>
        <taxon>Aculeata</taxon>
        <taxon>Formicoidea</taxon>
        <taxon>Formicidae</taxon>
        <taxon>Myrmicinae</taxon>
        <taxon>Temnothorax</taxon>
    </lineage>
</organism>
<dbReference type="RefSeq" id="XP_024880442.1">
    <property type="nucleotide sequence ID" value="XM_025024674.1"/>
</dbReference>
<gene>
    <name evidence="2" type="primary">LOC112460141</name>
</gene>
<dbReference type="GeneID" id="112460141"/>